<comment type="caution">
    <text evidence="2">The sequence shown here is derived from an EMBL/GenBank/DDBJ whole genome shotgun (WGS) entry which is preliminary data.</text>
</comment>
<dbReference type="EMBL" id="QFXC01000007">
    <property type="protein sequence ID" value="RDH84506.1"/>
    <property type="molecule type" value="Genomic_DNA"/>
</dbReference>
<protein>
    <submittedName>
        <fullName evidence="2">DNA-binding protein</fullName>
    </submittedName>
</protein>
<gene>
    <name evidence="2" type="ORF">DIZ80_03230</name>
</gene>
<name>A0A370DK31_9GAMM</name>
<dbReference type="AlphaFoldDB" id="A0A370DK31"/>
<sequence length="88" mass="10056">MNHQRALTESQAAEYLSVSRSLLRQSRMNGERENRLSGPAWIKLGSRSIRYLIEDLDTWLESFPKSSPNPQNETNTQQKTPKPEQGGI</sequence>
<accession>A0A370DK31</accession>
<reference evidence="2 3" key="1">
    <citation type="journal article" date="2018" name="ISME J.">
        <title>Endosymbiont genomes yield clues of tubeworm success.</title>
        <authorList>
            <person name="Li Y."/>
            <person name="Liles M.R."/>
            <person name="Halanych K.M."/>
        </authorList>
    </citation>
    <scope>NUCLEOTIDE SEQUENCE [LARGE SCALE GENOMIC DNA]</scope>
    <source>
        <strain evidence="2">A1464</strain>
    </source>
</reference>
<evidence type="ECO:0000313" key="2">
    <source>
        <dbReference type="EMBL" id="RDH84506.1"/>
    </source>
</evidence>
<evidence type="ECO:0000256" key="1">
    <source>
        <dbReference type="SAM" id="MobiDB-lite"/>
    </source>
</evidence>
<dbReference type="GO" id="GO:0003677">
    <property type="term" value="F:DNA binding"/>
    <property type="evidence" value="ECO:0007669"/>
    <property type="project" value="UniProtKB-KW"/>
</dbReference>
<feature type="compositionally biased region" description="Polar residues" evidence="1">
    <location>
        <begin position="64"/>
        <end position="80"/>
    </location>
</feature>
<organism evidence="2 3">
    <name type="scientific">endosymbiont of Galathealinum brachiosum</name>
    <dbReference type="NCBI Taxonomy" id="2200906"/>
    <lineage>
        <taxon>Bacteria</taxon>
        <taxon>Pseudomonadati</taxon>
        <taxon>Pseudomonadota</taxon>
        <taxon>Gammaproteobacteria</taxon>
        <taxon>sulfur-oxidizing symbionts</taxon>
    </lineage>
</organism>
<feature type="region of interest" description="Disordered" evidence="1">
    <location>
        <begin position="61"/>
        <end position="88"/>
    </location>
</feature>
<proteinExistence type="predicted"/>
<keyword evidence="3" id="KW-1185">Reference proteome</keyword>
<evidence type="ECO:0000313" key="3">
    <source>
        <dbReference type="Proteomes" id="UP000254266"/>
    </source>
</evidence>
<keyword evidence="2" id="KW-0238">DNA-binding</keyword>
<feature type="region of interest" description="Disordered" evidence="1">
    <location>
        <begin position="19"/>
        <end position="38"/>
    </location>
</feature>
<dbReference type="Proteomes" id="UP000254266">
    <property type="component" value="Unassembled WGS sequence"/>
</dbReference>